<name>A0A8S2H3Q7_9BILA</name>
<dbReference type="AlphaFoldDB" id="A0A8S2H3Q7"/>
<feature type="transmembrane region" description="Helical" evidence="2">
    <location>
        <begin position="7"/>
        <end position="24"/>
    </location>
</feature>
<keyword evidence="2" id="KW-0812">Transmembrane</keyword>
<feature type="compositionally biased region" description="Polar residues" evidence="1">
    <location>
        <begin position="122"/>
        <end position="133"/>
    </location>
</feature>
<protein>
    <submittedName>
        <fullName evidence="4">Uncharacterized protein</fullName>
    </submittedName>
</protein>
<accession>A0A8S2H3Q7</accession>
<sequence length="196" mass="23211">MRRITQILASILTVITVLTIYLAFDFAINNAINNKNGQDHQHHHHYHDDERDDHNHLVHQNKVTKKYYHTKNNLTLRQRQSRSSSLPHPIDELKNVQRNNKNKQQLVISKLNDSQNVHHQQIQRRSVNRQQKPQHFIKGKTGVKVKQPIPEQLHKHKSNKTQTFKSKSQQPLFKENNHNNIRKRAVSQQSHAHNNH</sequence>
<dbReference type="EMBL" id="CAJNOK010001441">
    <property type="protein sequence ID" value="CAF0812148.1"/>
    <property type="molecule type" value="Genomic_DNA"/>
</dbReference>
<keyword evidence="2" id="KW-0472">Membrane</keyword>
<dbReference type="Proteomes" id="UP000677228">
    <property type="component" value="Unassembled WGS sequence"/>
</dbReference>
<evidence type="ECO:0000313" key="5">
    <source>
        <dbReference type="Proteomes" id="UP000682733"/>
    </source>
</evidence>
<feature type="compositionally biased region" description="Polar residues" evidence="1">
    <location>
        <begin position="186"/>
        <end position="196"/>
    </location>
</feature>
<dbReference type="EMBL" id="CAJOBA010001441">
    <property type="protein sequence ID" value="CAF3596060.1"/>
    <property type="molecule type" value="Genomic_DNA"/>
</dbReference>
<gene>
    <name evidence="3" type="ORF">OVA965_LOCUS5205</name>
    <name evidence="4" type="ORF">TMI583_LOCUS5203</name>
</gene>
<reference evidence="4" key="1">
    <citation type="submission" date="2021-02" db="EMBL/GenBank/DDBJ databases">
        <authorList>
            <person name="Nowell W R."/>
        </authorList>
    </citation>
    <scope>NUCLEOTIDE SEQUENCE</scope>
</reference>
<dbReference type="Proteomes" id="UP000682733">
    <property type="component" value="Unassembled WGS sequence"/>
</dbReference>
<comment type="caution">
    <text evidence="4">The sequence shown here is derived from an EMBL/GenBank/DDBJ whole genome shotgun (WGS) entry which is preliminary data.</text>
</comment>
<organism evidence="4 5">
    <name type="scientific">Didymodactylos carnosus</name>
    <dbReference type="NCBI Taxonomy" id="1234261"/>
    <lineage>
        <taxon>Eukaryota</taxon>
        <taxon>Metazoa</taxon>
        <taxon>Spiralia</taxon>
        <taxon>Gnathifera</taxon>
        <taxon>Rotifera</taxon>
        <taxon>Eurotatoria</taxon>
        <taxon>Bdelloidea</taxon>
        <taxon>Philodinida</taxon>
        <taxon>Philodinidae</taxon>
        <taxon>Didymodactylos</taxon>
    </lineage>
</organism>
<feature type="region of interest" description="Disordered" evidence="1">
    <location>
        <begin position="77"/>
        <end position="100"/>
    </location>
</feature>
<evidence type="ECO:0000313" key="4">
    <source>
        <dbReference type="EMBL" id="CAF3596060.1"/>
    </source>
</evidence>
<keyword evidence="2" id="KW-1133">Transmembrane helix</keyword>
<evidence type="ECO:0000256" key="1">
    <source>
        <dbReference type="SAM" id="MobiDB-lite"/>
    </source>
</evidence>
<evidence type="ECO:0000313" key="3">
    <source>
        <dbReference type="EMBL" id="CAF0812148.1"/>
    </source>
</evidence>
<feature type="region of interest" description="Disordered" evidence="1">
    <location>
        <begin position="122"/>
        <end position="196"/>
    </location>
</feature>
<proteinExistence type="predicted"/>
<evidence type="ECO:0000256" key="2">
    <source>
        <dbReference type="SAM" id="Phobius"/>
    </source>
</evidence>
<feature type="compositionally biased region" description="Polar residues" evidence="1">
    <location>
        <begin position="160"/>
        <end position="171"/>
    </location>
</feature>